<reference evidence="3 4" key="1">
    <citation type="submission" date="2016-10" db="EMBL/GenBank/DDBJ databases">
        <authorList>
            <person name="de Groot N.N."/>
        </authorList>
    </citation>
    <scope>NUCLEOTIDE SEQUENCE [LARGE SCALE GENOMIC DNA]</scope>
    <source>
        <strain evidence="3 4">CGMCC 4.5598</strain>
    </source>
</reference>
<dbReference type="EMBL" id="FOHX01000001">
    <property type="protein sequence ID" value="SES86580.1"/>
    <property type="molecule type" value="Genomic_DNA"/>
</dbReference>
<dbReference type="AlphaFoldDB" id="A0A1H9ZXR9"/>
<sequence>MKRLIALVLALLVHLMTLSFAALGGWAIAAHVTSPLAWLLGGLSLAVAWVLRPRLRAMAGDAEVLERAAAPELYALADRVADRIRVPRPREVAVRDLATDTWYGRVGPLRRPVLVIGLPLWLALPARQRVTLLALAYARVPTREELVVGGAMETLDAWRDALMEAAPLRVREEAQTKITASSLGIADQPGTAYEVAGFFGRLLGRVLGGPVLLARYALARLAPASEAAARRRQRELALRAASPEELAELEELAAGHGYLAPIQAAALRGESVAAIREGALTRFLLTEDGVLTSAPDGELLGGAASGRIDEELRAHYARAIRGFGLIS</sequence>
<feature type="signal peptide" evidence="2">
    <location>
        <begin position="1"/>
        <end position="21"/>
    </location>
</feature>
<evidence type="ECO:0000256" key="2">
    <source>
        <dbReference type="SAM" id="SignalP"/>
    </source>
</evidence>
<gene>
    <name evidence="3" type="ORF">SAMN05421811_101585</name>
</gene>
<keyword evidence="1" id="KW-0472">Membrane</keyword>
<keyword evidence="2" id="KW-0732">Signal</keyword>
<keyword evidence="4" id="KW-1185">Reference proteome</keyword>
<proteinExistence type="predicted"/>
<evidence type="ECO:0008006" key="5">
    <source>
        <dbReference type="Google" id="ProtNLM"/>
    </source>
</evidence>
<dbReference type="RefSeq" id="WP_091076435.1">
    <property type="nucleotide sequence ID" value="NZ_FOHX01000001.1"/>
</dbReference>
<dbReference type="CDD" id="cd07328">
    <property type="entry name" value="M48_Ste24p_like"/>
    <property type="match status" value="1"/>
</dbReference>
<evidence type="ECO:0000313" key="4">
    <source>
        <dbReference type="Proteomes" id="UP000199361"/>
    </source>
</evidence>
<dbReference type="STRING" id="568860.SAMN05421811_101585"/>
<feature type="transmembrane region" description="Helical" evidence="1">
    <location>
        <begin position="31"/>
        <end position="51"/>
    </location>
</feature>
<feature type="chain" id="PRO_5011795323" description="Zn-dependent protease with chaperone function" evidence="2">
    <location>
        <begin position="22"/>
        <end position="327"/>
    </location>
</feature>
<name>A0A1H9ZXR9_9ACTN</name>
<organism evidence="3 4">
    <name type="scientific">Nonomuraea wenchangensis</name>
    <dbReference type="NCBI Taxonomy" id="568860"/>
    <lineage>
        <taxon>Bacteria</taxon>
        <taxon>Bacillati</taxon>
        <taxon>Actinomycetota</taxon>
        <taxon>Actinomycetes</taxon>
        <taxon>Streptosporangiales</taxon>
        <taxon>Streptosporangiaceae</taxon>
        <taxon>Nonomuraea</taxon>
    </lineage>
</organism>
<keyword evidence="1" id="KW-0812">Transmembrane</keyword>
<evidence type="ECO:0000256" key="1">
    <source>
        <dbReference type="SAM" id="Phobius"/>
    </source>
</evidence>
<dbReference type="Proteomes" id="UP000199361">
    <property type="component" value="Unassembled WGS sequence"/>
</dbReference>
<protein>
    <recommendedName>
        <fullName evidence="5">Zn-dependent protease with chaperone function</fullName>
    </recommendedName>
</protein>
<evidence type="ECO:0000313" key="3">
    <source>
        <dbReference type="EMBL" id="SES86580.1"/>
    </source>
</evidence>
<accession>A0A1H9ZXR9</accession>
<keyword evidence="1" id="KW-1133">Transmembrane helix</keyword>